<feature type="transmembrane region" description="Helical" evidence="11">
    <location>
        <begin position="208"/>
        <end position="229"/>
    </location>
</feature>
<dbReference type="InterPro" id="IPR037185">
    <property type="entry name" value="EmrE-like"/>
</dbReference>
<evidence type="ECO:0000256" key="1">
    <source>
        <dbReference type="ARBA" id="ARBA00004651"/>
    </source>
</evidence>
<feature type="transmembrane region" description="Helical" evidence="11">
    <location>
        <begin position="263"/>
        <end position="282"/>
    </location>
</feature>
<dbReference type="PANTHER" id="PTHR30561">
    <property type="entry name" value="SMR FAMILY PROTON-DEPENDENT DRUG EFFLUX TRANSPORTER SUGE"/>
    <property type="match status" value="1"/>
</dbReference>
<dbReference type="Pfam" id="PF00892">
    <property type="entry name" value="EamA"/>
    <property type="match status" value="1"/>
</dbReference>
<dbReference type="PANTHER" id="PTHR30561:SF9">
    <property type="entry name" value="4-AMINO-4-DEOXY-L-ARABINOSE-PHOSPHOUNDECAPRENOL FLIPPASE SUBUNIT ARNF-RELATED"/>
    <property type="match status" value="1"/>
</dbReference>
<keyword evidence="6 11" id="KW-0812">Transmembrane</keyword>
<keyword evidence="9" id="KW-0443">Lipid metabolism</keyword>
<feature type="transmembrane region" description="Helical" evidence="11">
    <location>
        <begin position="30"/>
        <end position="51"/>
    </location>
</feature>
<evidence type="ECO:0000256" key="11">
    <source>
        <dbReference type="SAM" id="Phobius"/>
    </source>
</evidence>
<dbReference type="Proteomes" id="UP001200557">
    <property type="component" value="Unassembled WGS sequence"/>
</dbReference>
<name>A0ABS9CUY0_9RHOB</name>
<evidence type="ECO:0000256" key="9">
    <source>
        <dbReference type="ARBA" id="ARBA00023098"/>
    </source>
</evidence>
<keyword evidence="5" id="KW-0441">Lipid A biosynthesis</keyword>
<evidence type="ECO:0000259" key="12">
    <source>
        <dbReference type="Pfam" id="PF00892"/>
    </source>
</evidence>
<evidence type="ECO:0000256" key="6">
    <source>
        <dbReference type="ARBA" id="ARBA00022692"/>
    </source>
</evidence>
<sequence>MSTPVFIAVLCAALLHAVWNSVVKGSADKHAMMLAVTLGHVPIALLALSFAPPIDTAALPWIIGSVVLHLGYQLFLIAGYRAGDLTLVYPIARGSAPVTVMVVSIAILGVSFSRMEIAGVAFIVIGLISLALVRRENGVRNPRAVAMALCTGGFIAAYSLVDGIGARLGSSALGYWSWAAIGNALGLGGWMMMRRPRTFAVLKSNREVVVLGLMGGTASFIAYGLVIWAFTQAPIALVTALREASIVFALLIGVGVLKERLDLVKVASTLVTIFGAIVLRASKP</sequence>
<evidence type="ECO:0000256" key="7">
    <source>
        <dbReference type="ARBA" id="ARBA00022985"/>
    </source>
</evidence>
<evidence type="ECO:0000256" key="8">
    <source>
        <dbReference type="ARBA" id="ARBA00022989"/>
    </source>
</evidence>
<dbReference type="RefSeq" id="WP_235224840.1">
    <property type="nucleotide sequence ID" value="NZ_JAKGAQ010000001.1"/>
</dbReference>
<gene>
    <name evidence="13" type="ORF">L0664_06675</name>
</gene>
<keyword evidence="3" id="KW-0444">Lipid biosynthesis</keyword>
<feature type="transmembrane region" description="Helical" evidence="11">
    <location>
        <begin position="173"/>
        <end position="192"/>
    </location>
</feature>
<keyword evidence="2" id="KW-1003">Cell membrane</keyword>
<dbReference type="EMBL" id="JAKGAQ010000001">
    <property type="protein sequence ID" value="MCF2870746.1"/>
    <property type="molecule type" value="Genomic_DNA"/>
</dbReference>
<dbReference type="InterPro" id="IPR000620">
    <property type="entry name" value="EamA_dom"/>
</dbReference>
<dbReference type="Gene3D" id="1.10.3730.20">
    <property type="match status" value="2"/>
</dbReference>
<keyword evidence="14" id="KW-1185">Reference proteome</keyword>
<reference evidence="13 14" key="1">
    <citation type="submission" date="2022-01" db="EMBL/GenBank/DDBJ databases">
        <title>Octadecabacter sp. nov., isolated from a marine alga.</title>
        <authorList>
            <person name="Jin M.S."/>
            <person name="Kim H.M."/>
            <person name="Han D.M."/>
            <person name="Jung J.J."/>
            <person name="Jeon C.O."/>
        </authorList>
    </citation>
    <scope>NUCLEOTIDE SEQUENCE [LARGE SCALE GENOMIC DNA]</scope>
    <source>
        <strain evidence="13 14">G9-8</strain>
    </source>
</reference>
<feature type="domain" description="EamA" evidence="12">
    <location>
        <begin position="145"/>
        <end position="279"/>
    </location>
</feature>
<keyword evidence="10 11" id="KW-0472">Membrane</keyword>
<feature type="transmembrane region" description="Helical" evidence="11">
    <location>
        <begin position="144"/>
        <end position="161"/>
    </location>
</feature>
<evidence type="ECO:0000313" key="14">
    <source>
        <dbReference type="Proteomes" id="UP001200557"/>
    </source>
</evidence>
<dbReference type="InterPro" id="IPR000390">
    <property type="entry name" value="Small_drug/metabolite_transptr"/>
</dbReference>
<evidence type="ECO:0000256" key="5">
    <source>
        <dbReference type="ARBA" id="ARBA00022556"/>
    </source>
</evidence>
<comment type="subcellular location">
    <subcellularLocation>
        <location evidence="1">Cell membrane</location>
        <topology evidence="1">Multi-pass membrane protein</topology>
    </subcellularLocation>
</comment>
<evidence type="ECO:0000256" key="10">
    <source>
        <dbReference type="ARBA" id="ARBA00023136"/>
    </source>
</evidence>
<keyword evidence="7" id="KW-0448">Lipopolysaccharide biosynthesis</keyword>
<keyword evidence="4" id="KW-0997">Cell inner membrane</keyword>
<proteinExistence type="predicted"/>
<dbReference type="SUPFAM" id="SSF103481">
    <property type="entry name" value="Multidrug resistance efflux transporter EmrE"/>
    <property type="match status" value="2"/>
</dbReference>
<protein>
    <submittedName>
        <fullName evidence="13">DMT family transporter</fullName>
    </submittedName>
</protein>
<feature type="transmembrane region" description="Helical" evidence="11">
    <location>
        <begin position="235"/>
        <end position="256"/>
    </location>
</feature>
<evidence type="ECO:0000256" key="3">
    <source>
        <dbReference type="ARBA" id="ARBA00022516"/>
    </source>
</evidence>
<evidence type="ECO:0000313" key="13">
    <source>
        <dbReference type="EMBL" id="MCF2870746.1"/>
    </source>
</evidence>
<evidence type="ECO:0000256" key="4">
    <source>
        <dbReference type="ARBA" id="ARBA00022519"/>
    </source>
</evidence>
<accession>A0ABS9CUY0</accession>
<feature type="transmembrane region" description="Helical" evidence="11">
    <location>
        <begin position="58"/>
        <end position="80"/>
    </location>
</feature>
<keyword evidence="8 11" id="KW-1133">Transmembrane helix</keyword>
<feature type="transmembrane region" description="Helical" evidence="11">
    <location>
        <begin position="100"/>
        <end position="132"/>
    </location>
</feature>
<organism evidence="13 14">
    <name type="scientific">Octadecabacter dasysiphoniae</name>
    <dbReference type="NCBI Taxonomy" id="2909341"/>
    <lineage>
        <taxon>Bacteria</taxon>
        <taxon>Pseudomonadati</taxon>
        <taxon>Pseudomonadota</taxon>
        <taxon>Alphaproteobacteria</taxon>
        <taxon>Rhodobacterales</taxon>
        <taxon>Roseobacteraceae</taxon>
        <taxon>Octadecabacter</taxon>
    </lineage>
</organism>
<evidence type="ECO:0000256" key="2">
    <source>
        <dbReference type="ARBA" id="ARBA00022475"/>
    </source>
</evidence>
<comment type="caution">
    <text evidence="13">The sequence shown here is derived from an EMBL/GenBank/DDBJ whole genome shotgun (WGS) entry which is preliminary data.</text>
</comment>